<feature type="transmembrane region" description="Helical" evidence="6">
    <location>
        <begin position="152"/>
        <end position="171"/>
    </location>
</feature>
<dbReference type="InterPro" id="IPR000515">
    <property type="entry name" value="MetI-like"/>
</dbReference>
<evidence type="ECO:0000313" key="9">
    <source>
        <dbReference type="Proteomes" id="UP000581206"/>
    </source>
</evidence>
<feature type="domain" description="ABC transmembrane type-1" evidence="7">
    <location>
        <begin position="46"/>
        <end position="226"/>
    </location>
</feature>
<dbReference type="AlphaFoldDB" id="A0A7X6KV47"/>
<evidence type="ECO:0000259" key="7">
    <source>
        <dbReference type="PROSITE" id="PS50928"/>
    </source>
</evidence>
<evidence type="ECO:0000256" key="3">
    <source>
        <dbReference type="ARBA" id="ARBA00022692"/>
    </source>
</evidence>
<evidence type="ECO:0000256" key="6">
    <source>
        <dbReference type="RuleBase" id="RU363032"/>
    </source>
</evidence>
<feature type="transmembrane region" description="Helical" evidence="6">
    <location>
        <begin position="52"/>
        <end position="70"/>
    </location>
</feature>
<reference evidence="8 9" key="1">
    <citation type="submission" date="2020-04" db="EMBL/GenBank/DDBJ databases">
        <title>MicrobeNet Type strains.</title>
        <authorList>
            <person name="Nicholson A.C."/>
        </authorList>
    </citation>
    <scope>NUCLEOTIDE SEQUENCE [LARGE SCALE GENOMIC DNA]</scope>
    <source>
        <strain evidence="8 9">ATCC BAA-788</strain>
    </source>
</reference>
<sequence>MALTSALRVQHDVPAVVTAADGGAAANPWLSWEYVQRNWGDISHALQQHTSLTLQAIAIAVLIAIPLGMLAHLQPRLAAPIVGVSSVLYTIPSLALFTVLVPFTGIGRTPVLIGLVVYALLVLVRNVIVGLGGVDDSVRDAARGLGYGRVRLLLTVELPNALPAVIAGVRLATVTTVALVTVGVAVGYGGLGELIFRGFRNNKYHAEILTATLLCLALALLLDLVWWLIGRAVTPWARRRREA</sequence>
<dbReference type="EMBL" id="JAAXOX010000003">
    <property type="protein sequence ID" value="NKY22698.1"/>
    <property type="molecule type" value="Genomic_DNA"/>
</dbReference>
<keyword evidence="3 6" id="KW-0812">Transmembrane</keyword>
<keyword evidence="4 6" id="KW-1133">Transmembrane helix</keyword>
<proteinExistence type="inferred from homology"/>
<keyword evidence="9" id="KW-1185">Reference proteome</keyword>
<protein>
    <submittedName>
        <fullName evidence="8">ABC transporter permease subunit</fullName>
    </submittedName>
</protein>
<feature type="transmembrane region" description="Helical" evidence="6">
    <location>
        <begin position="111"/>
        <end position="131"/>
    </location>
</feature>
<evidence type="ECO:0000313" key="8">
    <source>
        <dbReference type="EMBL" id="NKY22698.1"/>
    </source>
</evidence>
<dbReference type="SUPFAM" id="SSF161098">
    <property type="entry name" value="MetI-like"/>
    <property type="match status" value="1"/>
</dbReference>
<dbReference type="Proteomes" id="UP000581206">
    <property type="component" value="Unassembled WGS sequence"/>
</dbReference>
<keyword evidence="2 6" id="KW-0813">Transport</keyword>
<evidence type="ECO:0000256" key="5">
    <source>
        <dbReference type="ARBA" id="ARBA00023136"/>
    </source>
</evidence>
<dbReference type="InterPro" id="IPR035906">
    <property type="entry name" value="MetI-like_sf"/>
</dbReference>
<dbReference type="PANTHER" id="PTHR30177">
    <property type="entry name" value="GLYCINE BETAINE/L-PROLINE TRANSPORT SYSTEM PERMEASE PROTEIN PROW"/>
    <property type="match status" value="1"/>
</dbReference>
<evidence type="ECO:0000256" key="4">
    <source>
        <dbReference type="ARBA" id="ARBA00022989"/>
    </source>
</evidence>
<name>A0A7X6KV47_9CELL</name>
<dbReference type="Gene3D" id="1.10.3720.10">
    <property type="entry name" value="MetI-like"/>
    <property type="match status" value="1"/>
</dbReference>
<organism evidence="8 9">
    <name type="scientific">Cellulomonas denverensis</name>
    <dbReference type="NCBI Taxonomy" id="264297"/>
    <lineage>
        <taxon>Bacteria</taxon>
        <taxon>Bacillati</taxon>
        <taxon>Actinomycetota</taxon>
        <taxon>Actinomycetes</taxon>
        <taxon>Micrococcales</taxon>
        <taxon>Cellulomonadaceae</taxon>
        <taxon>Cellulomonas</taxon>
    </lineage>
</organism>
<dbReference type="GO" id="GO:0031460">
    <property type="term" value="P:glycine betaine transport"/>
    <property type="evidence" value="ECO:0007669"/>
    <property type="project" value="TreeGrafter"/>
</dbReference>
<comment type="similarity">
    <text evidence="6">Belongs to the binding-protein-dependent transport system permease family.</text>
</comment>
<dbReference type="GO" id="GO:0005886">
    <property type="term" value="C:plasma membrane"/>
    <property type="evidence" value="ECO:0007669"/>
    <property type="project" value="UniProtKB-SubCell"/>
</dbReference>
<evidence type="ECO:0000256" key="2">
    <source>
        <dbReference type="ARBA" id="ARBA00022448"/>
    </source>
</evidence>
<comment type="subcellular location">
    <subcellularLocation>
        <location evidence="6">Cell membrane</location>
        <topology evidence="6">Multi-pass membrane protein</topology>
    </subcellularLocation>
    <subcellularLocation>
        <location evidence="1">Membrane</location>
        <topology evidence="1">Multi-pass membrane protein</topology>
    </subcellularLocation>
</comment>
<dbReference type="PROSITE" id="PS50928">
    <property type="entry name" value="ABC_TM1"/>
    <property type="match status" value="1"/>
</dbReference>
<feature type="transmembrane region" description="Helical" evidence="6">
    <location>
        <begin position="177"/>
        <end position="196"/>
    </location>
</feature>
<feature type="transmembrane region" description="Helical" evidence="6">
    <location>
        <begin position="77"/>
        <end position="99"/>
    </location>
</feature>
<dbReference type="InterPro" id="IPR051204">
    <property type="entry name" value="ABC_transp_perm/SBD"/>
</dbReference>
<keyword evidence="5 6" id="KW-0472">Membrane</keyword>
<feature type="transmembrane region" description="Helical" evidence="6">
    <location>
        <begin position="208"/>
        <end position="229"/>
    </location>
</feature>
<dbReference type="PANTHER" id="PTHR30177:SF4">
    <property type="entry name" value="OSMOPROTECTANT IMPORT PERMEASE PROTEIN OSMW"/>
    <property type="match status" value="1"/>
</dbReference>
<dbReference type="GO" id="GO:0055085">
    <property type="term" value="P:transmembrane transport"/>
    <property type="evidence" value="ECO:0007669"/>
    <property type="project" value="InterPro"/>
</dbReference>
<evidence type="ECO:0000256" key="1">
    <source>
        <dbReference type="ARBA" id="ARBA00004141"/>
    </source>
</evidence>
<dbReference type="RefSeq" id="WP_168629807.1">
    <property type="nucleotide sequence ID" value="NZ_BONL01000004.1"/>
</dbReference>
<comment type="caution">
    <text evidence="8">The sequence shown here is derived from an EMBL/GenBank/DDBJ whole genome shotgun (WGS) entry which is preliminary data.</text>
</comment>
<dbReference type="Pfam" id="PF00528">
    <property type="entry name" value="BPD_transp_1"/>
    <property type="match status" value="1"/>
</dbReference>
<dbReference type="CDD" id="cd06261">
    <property type="entry name" value="TM_PBP2"/>
    <property type="match status" value="1"/>
</dbReference>
<gene>
    <name evidence="8" type="ORF">HGA03_08470</name>
</gene>
<accession>A0A7X6KV47</accession>